<comment type="function">
    <text evidence="10">Part of a membrane-bound complex that couples electron transfer with translocation of ions across the membrane.</text>
</comment>
<keyword evidence="10" id="KW-1003">Cell membrane</keyword>
<feature type="transmembrane region" description="Helical" evidence="10">
    <location>
        <begin position="307"/>
        <end position="325"/>
    </location>
</feature>
<dbReference type="Pfam" id="PF03116">
    <property type="entry name" value="NQR2_RnfD_RnfE"/>
    <property type="match status" value="1"/>
</dbReference>
<dbReference type="GO" id="GO:0055085">
    <property type="term" value="P:transmembrane transport"/>
    <property type="evidence" value="ECO:0007669"/>
    <property type="project" value="InterPro"/>
</dbReference>
<feature type="transmembrane region" description="Helical" evidence="10">
    <location>
        <begin position="250"/>
        <end position="270"/>
    </location>
</feature>
<comment type="similarity">
    <text evidence="10">Belongs to the NqrB/RnfD family.</text>
</comment>
<dbReference type="InterPro" id="IPR004338">
    <property type="entry name" value="NqrB/RnfD"/>
</dbReference>
<name>A0A9D9GZI6_9BACT</name>
<accession>A0A9D9GZI6</accession>
<evidence type="ECO:0000256" key="7">
    <source>
        <dbReference type="ARBA" id="ARBA00022982"/>
    </source>
</evidence>
<evidence type="ECO:0000256" key="3">
    <source>
        <dbReference type="ARBA" id="ARBA00022630"/>
    </source>
</evidence>
<dbReference type="PANTHER" id="PTHR30578">
    <property type="entry name" value="ELECTRON TRANSPORT COMPLEX PROTEIN RNFD"/>
    <property type="match status" value="1"/>
</dbReference>
<feature type="transmembrane region" description="Helical" evidence="10">
    <location>
        <begin position="225"/>
        <end position="244"/>
    </location>
</feature>
<keyword evidence="7 10" id="KW-0249">Electron transport</keyword>
<dbReference type="Proteomes" id="UP000823612">
    <property type="component" value="Unassembled WGS sequence"/>
</dbReference>
<proteinExistence type="inferred from homology"/>
<evidence type="ECO:0000256" key="5">
    <source>
        <dbReference type="ARBA" id="ARBA00022692"/>
    </source>
</evidence>
<evidence type="ECO:0000256" key="8">
    <source>
        <dbReference type="ARBA" id="ARBA00022989"/>
    </source>
</evidence>
<dbReference type="GO" id="GO:0005886">
    <property type="term" value="C:plasma membrane"/>
    <property type="evidence" value="ECO:0007669"/>
    <property type="project" value="UniProtKB-SubCell"/>
</dbReference>
<feature type="transmembrane region" description="Helical" evidence="10">
    <location>
        <begin position="282"/>
        <end position="301"/>
    </location>
</feature>
<dbReference type="HAMAP" id="MF_00462">
    <property type="entry name" value="RsxD_RnfD"/>
    <property type="match status" value="1"/>
</dbReference>
<dbReference type="EMBL" id="JADIMZ010000090">
    <property type="protein sequence ID" value="MBO8432830.1"/>
    <property type="molecule type" value="Genomic_DNA"/>
</dbReference>
<evidence type="ECO:0000256" key="6">
    <source>
        <dbReference type="ARBA" id="ARBA00022967"/>
    </source>
</evidence>
<gene>
    <name evidence="10" type="primary">rnfD</name>
    <name evidence="11" type="ORF">IAB08_06010</name>
</gene>
<comment type="cofactor">
    <cofactor evidence="10">
        <name>FMN</name>
        <dbReference type="ChEBI" id="CHEBI:58210"/>
    </cofactor>
</comment>
<comment type="caution">
    <text evidence="11">The sequence shown here is derived from an EMBL/GenBank/DDBJ whole genome shotgun (WGS) entry which is preliminary data.</text>
</comment>
<reference evidence="11" key="2">
    <citation type="journal article" date="2021" name="PeerJ">
        <title>Extensive microbial diversity within the chicken gut microbiome revealed by metagenomics and culture.</title>
        <authorList>
            <person name="Gilroy R."/>
            <person name="Ravi A."/>
            <person name="Getino M."/>
            <person name="Pursley I."/>
            <person name="Horton D.L."/>
            <person name="Alikhan N.F."/>
            <person name="Baker D."/>
            <person name="Gharbi K."/>
            <person name="Hall N."/>
            <person name="Watson M."/>
            <person name="Adriaenssens E.M."/>
            <person name="Foster-Nyarko E."/>
            <person name="Jarju S."/>
            <person name="Secka A."/>
            <person name="Antonio M."/>
            <person name="Oren A."/>
            <person name="Chaudhuri R.R."/>
            <person name="La Ragione R."/>
            <person name="Hildebrand F."/>
            <person name="Pallen M.J."/>
        </authorList>
    </citation>
    <scope>NUCLEOTIDE SEQUENCE</scope>
    <source>
        <strain evidence="11">2889</strain>
    </source>
</reference>
<keyword evidence="1 10" id="KW-0813">Transport</keyword>
<evidence type="ECO:0000256" key="4">
    <source>
        <dbReference type="ARBA" id="ARBA00022643"/>
    </source>
</evidence>
<keyword evidence="2 10" id="KW-0597">Phosphoprotein</keyword>
<organism evidence="11 12">
    <name type="scientific">Candidatus Pullibacteroides excrementavium</name>
    <dbReference type="NCBI Taxonomy" id="2840905"/>
    <lineage>
        <taxon>Bacteria</taxon>
        <taxon>Pseudomonadati</taxon>
        <taxon>Bacteroidota</taxon>
        <taxon>Bacteroidia</taxon>
        <taxon>Bacteroidales</taxon>
        <taxon>Candidatus Pullibacteroides</taxon>
    </lineage>
</organism>
<feature type="transmembrane region" description="Helical" evidence="10">
    <location>
        <begin position="128"/>
        <end position="147"/>
    </location>
</feature>
<feature type="transmembrane region" description="Helical" evidence="10">
    <location>
        <begin position="98"/>
        <end position="116"/>
    </location>
</feature>
<comment type="subunit">
    <text evidence="10">The complex is composed of six subunits: RnfA, RnfB, RnfC, RnfD, RnfE and RnfG.</text>
</comment>
<dbReference type="NCBIfam" id="TIGR01946">
    <property type="entry name" value="rnfD"/>
    <property type="match status" value="1"/>
</dbReference>
<keyword evidence="6 10" id="KW-1278">Translocase</keyword>
<protein>
    <recommendedName>
        <fullName evidence="10">Ion-translocating oxidoreductase complex subunit D</fullName>
        <ecNumber evidence="10">7.-.-.-</ecNumber>
    </recommendedName>
    <alternativeName>
        <fullName evidence="10">Rnf electron transport complex subunit D</fullName>
    </alternativeName>
</protein>
<dbReference type="PANTHER" id="PTHR30578:SF0">
    <property type="entry name" value="ION-TRANSLOCATING OXIDOREDUCTASE COMPLEX SUBUNIT D"/>
    <property type="match status" value="1"/>
</dbReference>
<feature type="transmembrane region" description="Helical" evidence="10">
    <location>
        <begin position="48"/>
        <end position="65"/>
    </location>
</feature>
<keyword evidence="4 10" id="KW-0288">FMN</keyword>
<sequence>MAENTKWVVSGAPHIHGSDSVTKIMWGVVIALIPAFLVSVYFFGLQALVLTLVTVASCLLFEFLINKFFFKRPCCLGDGSAMITGLLLALNLPSNLPLWMAIVGSLVAIGVAKWAYGGLGSNPFNPALVGRVFLLISFPVAMTTWPLPHALFGGSTVTDAITGPTPLAIAKEALKTGQTPEQIMSELPAYSDMLFGNMAGSMGEISAIAILLGGIFMLCRRIITWHIPVAFLGSAFIFAGILWLADPTQFMDPVFHLLTGGIMLGAIFMATDMVTSPMTNKGKLIFGVGCGVLTILIRTFGAYPEGVSFAILIMNAFVPLINRGCTPKRFANAK</sequence>
<keyword evidence="5 10" id="KW-0812">Transmembrane</keyword>
<keyword evidence="3 10" id="KW-0285">Flavoprotein</keyword>
<dbReference type="InterPro" id="IPR011303">
    <property type="entry name" value="RnfD_bac"/>
</dbReference>
<feature type="modified residue" description="FMN phosphoryl threonine" evidence="10">
    <location>
        <position position="165"/>
    </location>
</feature>
<evidence type="ECO:0000313" key="12">
    <source>
        <dbReference type="Proteomes" id="UP000823612"/>
    </source>
</evidence>
<evidence type="ECO:0000256" key="2">
    <source>
        <dbReference type="ARBA" id="ARBA00022553"/>
    </source>
</evidence>
<keyword evidence="8 10" id="KW-1133">Transmembrane helix</keyword>
<evidence type="ECO:0000313" key="11">
    <source>
        <dbReference type="EMBL" id="MBO8432830.1"/>
    </source>
</evidence>
<keyword evidence="9 10" id="KW-0472">Membrane</keyword>
<dbReference type="AlphaFoldDB" id="A0A9D9GZI6"/>
<dbReference type="GO" id="GO:0022900">
    <property type="term" value="P:electron transport chain"/>
    <property type="evidence" value="ECO:0007669"/>
    <property type="project" value="UniProtKB-UniRule"/>
</dbReference>
<evidence type="ECO:0000256" key="10">
    <source>
        <dbReference type="HAMAP-Rule" id="MF_00462"/>
    </source>
</evidence>
<dbReference type="EC" id="7.-.-.-" evidence="10"/>
<feature type="transmembrane region" description="Helical" evidence="10">
    <location>
        <begin position="24"/>
        <end position="42"/>
    </location>
</feature>
<evidence type="ECO:0000256" key="1">
    <source>
        <dbReference type="ARBA" id="ARBA00022448"/>
    </source>
</evidence>
<feature type="transmembrane region" description="Helical" evidence="10">
    <location>
        <begin position="194"/>
        <end position="218"/>
    </location>
</feature>
<evidence type="ECO:0000256" key="9">
    <source>
        <dbReference type="ARBA" id="ARBA00023136"/>
    </source>
</evidence>
<comment type="subcellular location">
    <subcellularLocation>
        <location evidence="10">Cell membrane</location>
        <topology evidence="10">Multi-pass membrane protein</topology>
    </subcellularLocation>
</comment>
<reference evidence="11" key="1">
    <citation type="submission" date="2020-10" db="EMBL/GenBank/DDBJ databases">
        <authorList>
            <person name="Gilroy R."/>
        </authorList>
    </citation>
    <scope>NUCLEOTIDE SEQUENCE</scope>
    <source>
        <strain evidence="11">2889</strain>
    </source>
</reference>